<dbReference type="PANTHER" id="PTHR10858">
    <property type="entry name" value="DEOXYRIBONUCLEASE II"/>
    <property type="match status" value="1"/>
</dbReference>
<keyword evidence="4" id="KW-1185">Reference proteome</keyword>
<dbReference type="CDD" id="cd09120">
    <property type="entry name" value="PLDc_DNaseII_1"/>
    <property type="match status" value="1"/>
</dbReference>
<dbReference type="InterPro" id="IPR004947">
    <property type="entry name" value="DNase_II"/>
</dbReference>
<gene>
    <name evidence="3" type="primary">Necator_chrIII.g10263</name>
    <name evidence="3" type="ORF">RB195_009498</name>
</gene>
<evidence type="ECO:0000256" key="1">
    <source>
        <dbReference type="ARBA" id="ARBA00007527"/>
    </source>
</evidence>
<organism evidence="3 4">
    <name type="scientific">Necator americanus</name>
    <name type="common">Human hookworm</name>
    <dbReference type="NCBI Taxonomy" id="51031"/>
    <lineage>
        <taxon>Eukaryota</taxon>
        <taxon>Metazoa</taxon>
        <taxon>Ecdysozoa</taxon>
        <taxon>Nematoda</taxon>
        <taxon>Chromadorea</taxon>
        <taxon>Rhabditida</taxon>
        <taxon>Rhabditina</taxon>
        <taxon>Rhabditomorpha</taxon>
        <taxon>Strongyloidea</taxon>
        <taxon>Ancylostomatidae</taxon>
        <taxon>Bunostominae</taxon>
        <taxon>Necator</taxon>
    </lineage>
</organism>
<dbReference type="PANTHER" id="PTHR10858:SF30">
    <property type="entry name" value="CELL-DEATH-RELATED NUCLEASE 7"/>
    <property type="match status" value="1"/>
</dbReference>
<evidence type="ECO:0000256" key="2">
    <source>
        <dbReference type="ARBA" id="ARBA00022801"/>
    </source>
</evidence>
<name>A0ABR1CW32_NECAM</name>
<evidence type="ECO:0000313" key="3">
    <source>
        <dbReference type="EMBL" id="KAK6741660.1"/>
    </source>
</evidence>
<dbReference type="Pfam" id="PF03265">
    <property type="entry name" value="DNase_II"/>
    <property type="match status" value="1"/>
</dbReference>
<proteinExistence type="inferred from homology"/>
<sequence length="372" mass="41594">MNGYALMDRFLEGFLWQRTGRLHLEGFASEMLLLLSLIVAFNGYAEARLGCKNMRGKDVDWFVAIKLPAREDEMEGRGFVYFDETQLNWKMSPEPIDSVESAIGATVDQLYDMNERSTFAIAYNDNSPKGETGGGRGHSKGVAVFDKKVGFWLIHSVPKFPPINKYSFPRSGEKFAQSFLCLTLSVDMLEDVGQYMRFAQVTPYFFNLPELHEFMAPSLLDVVSKKSLPRSATAFSTIRSIKTLGGKQAEAFSKHKKFGKDLWHDLIAPVLRTPMVVETWRGGSAKDLGTQCHIKQNVYDVNVVSLLGNSFENSQDHSKWGVSMRSGIPAVCIGGINRQVSQFKRGGGAVCIEDRNLWATFIDSVSSYENCA</sequence>
<keyword evidence="2" id="KW-0378">Hydrolase</keyword>
<dbReference type="Proteomes" id="UP001303046">
    <property type="component" value="Unassembled WGS sequence"/>
</dbReference>
<dbReference type="EMBL" id="JAVFWL010000003">
    <property type="protein sequence ID" value="KAK6741660.1"/>
    <property type="molecule type" value="Genomic_DNA"/>
</dbReference>
<accession>A0ABR1CW32</accession>
<comment type="caution">
    <text evidence="3">The sequence shown here is derived from an EMBL/GenBank/DDBJ whole genome shotgun (WGS) entry which is preliminary data.</text>
</comment>
<evidence type="ECO:0000313" key="4">
    <source>
        <dbReference type="Proteomes" id="UP001303046"/>
    </source>
</evidence>
<protein>
    <submittedName>
        <fullName evidence="3">Uncharacterized protein</fullName>
    </submittedName>
</protein>
<comment type="similarity">
    <text evidence="1">Belongs to the DNase II family.</text>
</comment>
<dbReference type="CDD" id="cd09121">
    <property type="entry name" value="PLDc_DNaseII_2"/>
    <property type="match status" value="1"/>
</dbReference>
<reference evidence="3 4" key="1">
    <citation type="submission" date="2023-08" db="EMBL/GenBank/DDBJ databases">
        <title>A Necator americanus chromosomal reference genome.</title>
        <authorList>
            <person name="Ilik V."/>
            <person name="Petrzelkova K.J."/>
            <person name="Pardy F."/>
            <person name="Fuh T."/>
            <person name="Niatou-Singa F.S."/>
            <person name="Gouil Q."/>
            <person name="Baker L."/>
            <person name="Ritchie M.E."/>
            <person name="Jex A.R."/>
            <person name="Gazzola D."/>
            <person name="Li H."/>
            <person name="Toshio Fujiwara R."/>
            <person name="Zhan B."/>
            <person name="Aroian R.V."/>
            <person name="Pafco B."/>
            <person name="Schwarz E.M."/>
        </authorList>
    </citation>
    <scope>NUCLEOTIDE SEQUENCE [LARGE SCALE GENOMIC DNA]</scope>
    <source>
        <strain evidence="3 4">Aroian</strain>
        <tissue evidence="3">Whole animal</tissue>
    </source>
</reference>